<evidence type="ECO:0000313" key="1">
    <source>
        <dbReference type="EMBL" id="HIX02601.1"/>
    </source>
</evidence>
<dbReference type="NCBIfam" id="TIGR01509">
    <property type="entry name" value="HAD-SF-IA-v3"/>
    <property type="match status" value="1"/>
</dbReference>
<dbReference type="PANTHER" id="PTHR43611:SF3">
    <property type="entry name" value="FLAVIN MONONUCLEOTIDE HYDROLASE 1, CHLOROPLATIC"/>
    <property type="match status" value="1"/>
</dbReference>
<dbReference type="PANTHER" id="PTHR43611">
    <property type="entry name" value="ALPHA-D-GLUCOSE 1-PHOSPHATE PHOSPHATASE"/>
    <property type="match status" value="1"/>
</dbReference>
<dbReference type="InterPro" id="IPR023214">
    <property type="entry name" value="HAD_sf"/>
</dbReference>
<dbReference type="Proteomes" id="UP000824202">
    <property type="component" value="Unassembled WGS sequence"/>
</dbReference>
<dbReference type="SUPFAM" id="SSF56784">
    <property type="entry name" value="HAD-like"/>
    <property type="match status" value="1"/>
</dbReference>
<dbReference type="Gene3D" id="1.10.150.240">
    <property type="entry name" value="Putative phosphatase, domain 2"/>
    <property type="match status" value="1"/>
</dbReference>
<gene>
    <name evidence="1" type="ORF">H9863_00580</name>
</gene>
<dbReference type="InterPro" id="IPR006439">
    <property type="entry name" value="HAD-SF_hydro_IA"/>
</dbReference>
<dbReference type="CDD" id="cd02603">
    <property type="entry name" value="HAD_sEH-N_like"/>
    <property type="match status" value="1"/>
</dbReference>
<comment type="caution">
    <text evidence="1">The sequence shown here is derived from an EMBL/GenBank/DDBJ whole genome shotgun (WGS) entry which is preliminary data.</text>
</comment>
<dbReference type="EMBL" id="DXFT01000011">
    <property type="protein sequence ID" value="HIX02601.1"/>
    <property type="molecule type" value="Genomic_DNA"/>
</dbReference>
<dbReference type="InterPro" id="IPR036412">
    <property type="entry name" value="HAD-like_sf"/>
</dbReference>
<dbReference type="InterPro" id="IPR023198">
    <property type="entry name" value="PGP-like_dom2"/>
</dbReference>
<dbReference type="SFLD" id="SFLDG01129">
    <property type="entry name" value="C1.5:_HAD__Beta-PGM__Phosphata"/>
    <property type="match status" value="1"/>
</dbReference>
<reference evidence="1" key="1">
    <citation type="journal article" date="2021" name="PeerJ">
        <title>Extensive microbial diversity within the chicken gut microbiome revealed by metagenomics and culture.</title>
        <authorList>
            <person name="Gilroy R."/>
            <person name="Ravi A."/>
            <person name="Getino M."/>
            <person name="Pursley I."/>
            <person name="Horton D.L."/>
            <person name="Alikhan N.F."/>
            <person name="Baker D."/>
            <person name="Gharbi K."/>
            <person name="Hall N."/>
            <person name="Watson M."/>
            <person name="Adriaenssens E.M."/>
            <person name="Foster-Nyarko E."/>
            <person name="Jarju S."/>
            <person name="Secka A."/>
            <person name="Antonio M."/>
            <person name="Oren A."/>
            <person name="Chaudhuri R.R."/>
            <person name="La Ragione R."/>
            <person name="Hildebrand F."/>
            <person name="Pallen M.J."/>
        </authorList>
    </citation>
    <scope>NUCLEOTIDE SEQUENCE</scope>
    <source>
        <strain evidence="1">23274</strain>
    </source>
</reference>
<dbReference type="SFLD" id="SFLDS00003">
    <property type="entry name" value="Haloacid_Dehalogenase"/>
    <property type="match status" value="1"/>
</dbReference>
<reference evidence="1" key="2">
    <citation type="submission" date="2021-04" db="EMBL/GenBank/DDBJ databases">
        <authorList>
            <person name="Gilroy R."/>
        </authorList>
    </citation>
    <scope>NUCLEOTIDE SEQUENCE</scope>
    <source>
        <strain evidence="1">23274</strain>
    </source>
</reference>
<proteinExistence type="predicted"/>
<protein>
    <submittedName>
        <fullName evidence="1">HAD family phosphatase</fullName>
    </submittedName>
</protein>
<accession>A0A9D1UY51</accession>
<sequence>MKNVIFDLGGVVVNWSPQRLLDTYPGDRELPVMLFERGFFERYWTEFDRGTVKQTELVKEMAAFAGRHYAECWDFMEFIKHSLDDLPATCRLIGELSGKGYHLFCLSNMSEEYYDYLKDREVFHFFEGRVISALEGLIKPDPAIYRLITERYALVPGETLFVDDLEANVRAAQECGLHAYHFADREKGIAELRRLLL</sequence>
<dbReference type="Pfam" id="PF00702">
    <property type="entry name" value="Hydrolase"/>
    <property type="match status" value="1"/>
</dbReference>
<dbReference type="Gene3D" id="3.40.50.1000">
    <property type="entry name" value="HAD superfamily/HAD-like"/>
    <property type="match status" value="1"/>
</dbReference>
<name>A0A9D1UY51_9BACT</name>
<dbReference type="AlphaFoldDB" id="A0A9D1UY51"/>
<organism evidence="1 2">
    <name type="scientific">Candidatus Odoribacter faecigallinarum</name>
    <dbReference type="NCBI Taxonomy" id="2838706"/>
    <lineage>
        <taxon>Bacteria</taxon>
        <taxon>Pseudomonadati</taxon>
        <taxon>Bacteroidota</taxon>
        <taxon>Bacteroidia</taxon>
        <taxon>Bacteroidales</taxon>
        <taxon>Odoribacteraceae</taxon>
        <taxon>Odoribacter</taxon>
    </lineage>
</organism>
<evidence type="ECO:0000313" key="2">
    <source>
        <dbReference type="Proteomes" id="UP000824202"/>
    </source>
</evidence>
<dbReference type="PRINTS" id="PR00413">
    <property type="entry name" value="HADHALOGNASE"/>
</dbReference>